<dbReference type="EMBL" id="UOFS01000050">
    <property type="protein sequence ID" value="VAX01860.1"/>
    <property type="molecule type" value="Genomic_DNA"/>
</dbReference>
<name>A0A3B1AUG7_9ZZZZ</name>
<protein>
    <submittedName>
        <fullName evidence="1">Uncharacterized protein</fullName>
    </submittedName>
</protein>
<dbReference type="AlphaFoldDB" id="A0A3B1AUG7"/>
<sequence length="195" mass="22690">MPTILVESNIAQWHRLVLEAQEITQTPLSEDLESYLVFMLMRNMKNSNINSKVMAMEYINSIKSHGSERELRLREVGDQCLLFSGLFPQRAQRRHMKVKYYVDLGRTAYLHLADDLTAGVARLYQQLSDSFIYIMDTLLAIRSMTEKQQEHDVLLAFELWQDLKSQYSFDILQQRLSNKTKTLSVMQGVSDSPLH</sequence>
<evidence type="ECO:0000313" key="1">
    <source>
        <dbReference type="EMBL" id="VAX01860.1"/>
    </source>
</evidence>
<reference evidence="1" key="1">
    <citation type="submission" date="2018-06" db="EMBL/GenBank/DDBJ databases">
        <authorList>
            <person name="Zhirakovskaya E."/>
        </authorList>
    </citation>
    <scope>NUCLEOTIDE SEQUENCE</scope>
</reference>
<accession>A0A3B1AUG7</accession>
<proteinExistence type="predicted"/>
<organism evidence="1">
    <name type="scientific">hydrothermal vent metagenome</name>
    <dbReference type="NCBI Taxonomy" id="652676"/>
    <lineage>
        <taxon>unclassified sequences</taxon>
        <taxon>metagenomes</taxon>
        <taxon>ecological metagenomes</taxon>
    </lineage>
</organism>
<gene>
    <name evidence="1" type="ORF">MNBD_GAMMA22-177</name>
</gene>